<keyword evidence="11" id="KW-0862">Zinc</keyword>
<dbReference type="SUPFAM" id="SSF57667">
    <property type="entry name" value="beta-beta-alpha zinc fingers"/>
    <property type="match status" value="1"/>
</dbReference>
<evidence type="ECO:0000256" key="20">
    <source>
        <dbReference type="SAM" id="MobiDB-lite"/>
    </source>
</evidence>
<dbReference type="PANTHER" id="PTHR11006:SF53">
    <property type="entry name" value="PROTEIN ARGININE N-METHYLTRANSFERASE 3"/>
    <property type="match status" value="1"/>
</dbReference>
<evidence type="ECO:0000256" key="10">
    <source>
        <dbReference type="ARBA" id="ARBA00022771"/>
    </source>
</evidence>
<evidence type="ECO:0000256" key="18">
    <source>
        <dbReference type="PROSITE-ProRule" id="PRU01015"/>
    </source>
</evidence>
<dbReference type="InterPro" id="IPR055135">
    <property type="entry name" value="PRMT_dom"/>
</dbReference>
<evidence type="ECO:0000259" key="23">
    <source>
        <dbReference type="Pfam" id="PF22528"/>
    </source>
</evidence>
<evidence type="ECO:0000256" key="12">
    <source>
        <dbReference type="ARBA" id="ARBA00022990"/>
    </source>
</evidence>
<dbReference type="GO" id="GO:0005829">
    <property type="term" value="C:cytosol"/>
    <property type="evidence" value="ECO:0007669"/>
    <property type="project" value="UniProtKB-SubCell"/>
</dbReference>
<keyword evidence="9" id="KW-0479">Metal-binding</keyword>
<dbReference type="EMBL" id="JAINUF010000013">
    <property type="protein sequence ID" value="KAJ8344347.1"/>
    <property type="molecule type" value="Genomic_DNA"/>
</dbReference>
<dbReference type="Proteomes" id="UP001152622">
    <property type="component" value="Chromosome 13"/>
</dbReference>
<keyword evidence="10" id="KW-0863">Zinc-finger</keyword>
<evidence type="ECO:0000256" key="3">
    <source>
        <dbReference type="ARBA" id="ARBA00011925"/>
    </source>
</evidence>
<keyword evidence="13" id="KW-0539">Nucleus</keyword>
<evidence type="ECO:0000256" key="14">
    <source>
        <dbReference type="ARBA" id="ARBA00047384"/>
    </source>
</evidence>
<evidence type="ECO:0000259" key="21">
    <source>
        <dbReference type="Pfam" id="PF13649"/>
    </source>
</evidence>
<dbReference type="Gene3D" id="3.40.50.150">
    <property type="entry name" value="Vaccinia Virus protein VP39"/>
    <property type="match status" value="1"/>
</dbReference>
<dbReference type="EC" id="2.1.1.319" evidence="3"/>
<evidence type="ECO:0000256" key="5">
    <source>
        <dbReference type="ARBA" id="ARBA00022553"/>
    </source>
</evidence>
<sequence length="527" mass="58815">MALYMDNNGADEIPDLSDSDDDDQWQSMEESPDNLKVLCLFCDRLLNSVEDTLSHCKSEHGVDIASLLRRHKLDDYGYIKLINYIRSVKCSGESLFLATEGALPWESEDYMRPALQDDPLLQIDIEDLCGAEWAALEAVPCREGDGDPQFSSALIQRAQQAEERALRAEEALARAMEDLHRLKQLAQSLVMNTDVTGSATPAGAVAGLREDEDEAYFGSYGHYAIHEEMLKDKVRTESYRDFAYLNPDVFKGKVVLDVGCGTGILSMFAARCGARKVIAVDQSDIIYQAMDIVRSNSLQEVITLIKGRIEDVDLPVDKVDVIISEWMGYFLLFESMLDSVLYARDRYLAEGGSVYPDGCSVSLAAVGDASKHRDRIAFWDDVYGFRMACMKKAVVPEASVEVLEPGTLISEPAVIQTIDCNTVCVSELEFEAGFCLKITHSTLCTAIVGYFDIFFDKNCENKVTFSTGPQCTKTHWKQTVFLLENPIPVQTGEELKGRIVVRKNRKDPRALLVSLSVRDVKQTYSLQ</sequence>
<comment type="subcellular location">
    <subcellularLocation>
        <location evidence="2">Cytoplasm</location>
        <location evidence="2">Cytosol</location>
    </subcellularLocation>
    <subcellularLocation>
        <location evidence="1">Nucleus</location>
    </subcellularLocation>
</comment>
<dbReference type="FunFam" id="3.40.50.150:FF:000034">
    <property type="entry name" value="Protein arginine N-methyltransferase 3"/>
    <property type="match status" value="1"/>
</dbReference>
<dbReference type="InterPro" id="IPR041698">
    <property type="entry name" value="Methyltransf_25"/>
</dbReference>
<dbReference type="GO" id="GO:0008270">
    <property type="term" value="F:zinc ion binding"/>
    <property type="evidence" value="ECO:0007669"/>
    <property type="project" value="UniProtKB-KW"/>
</dbReference>
<dbReference type="Pfam" id="PF13649">
    <property type="entry name" value="Methyltransf_25"/>
    <property type="match status" value="1"/>
</dbReference>
<evidence type="ECO:0000256" key="17">
    <source>
        <dbReference type="ARBA" id="ARBA00075283"/>
    </source>
</evidence>
<keyword evidence="4" id="KW-0963">Cytoplasm</keyword>
<evidence type="ECO:0000256" key="15">
    <source>
        <dbReference type="ARBA" id="ARBA00049303"/>
    </source>
</evidence>
<feature type="domain" description="Methyltransferase" evidence="21">
    <location>
        <begin position="255"/>
        <end position="352"/>
    </location>
</feature>
<evidence type="ECO:0000313" key="24">
    <source>
        <dbReference type="EMBL" id="KAJ8344347.1"/>
    </source>
</evidence>
<dbReference type="InterPro" id="IPR036236">
    <property type="entry name" value="Znf_C2H2_sf"/>
</dbReference>
<feature type="domain" description="Protein arginine N-methyltransferase" evidence="23">
    <location>
        <begin position="361"/>
        <end position="516"/>
    </location>
</feature>
<evidence type="ECO:0000256" key="7">
    <source>
        <dbReference type="ARBA" id="ARBA00022679"/>
    </source>
</evidence>
<keyword evidence="8 18" id="KW-0949">S-adenosyl-L-methionine</keyword>
<evidence type="ECO:0000256" key="13">
    <source>
        <dbReference type="ARBA" id="ARBA00023242"/>
    </source>
</evidence>
<feature type="coiled-coil region" evidence="19">
    <location>
        <begin position="151"/>
        <end position="192"/>
    </location>
</feature>
<dbReference type="CDD" id="cd02440">
    <property type="entry name" value="AdoMet_MTases"/>
    <property type="match status" value="1"/>
</dbReference>
<evidence type="ECO:0000256" key="1">
    <source>
        <dbReference type="ARBA" id="ARBA00004123"/>
    </source>
</evidence>
<accession>A0A9Q1ESV3</accession>
<dbReference type="OrthoDB" id="7848332at2759"/>
<dbReference type="InterPro" id="IPR025799">
    <property type="entry name" value="Arg_MeTrfase"/>
</dbReference>
<keyword evidence="6 18" id="KW-0489">Methyltransferase</keyword>
<gene>
    <name evidence="24" type="ORF">SKAU_G00316760</name>
</gene>
<keyword evidence="5" id="KW-0597">Phosphoprotein</keyword>
<comment type="catalytic activity">
    <reaction evidence="14">
        <text>L-arginyl-[protein] + 2 S-adenosyl-L-methionine = N(omega),N(omega)-dimethyl-L-arginyl-[protein] + 2 S-adenosyl-L-homocysteine + 2 H(+)</text>
        <dbReference type="Rhea" id="RHEA:48096"/>
        <dbReference type="Rhea" id="RHEA-COMP:10532"/>
        <dbReference type="Rhea" id="RHEA-COMP:11991"/>
        <dbReference type="ChEBI" id="CHEBI:15378"/>
        <dbReference type="ChEBI" id="CHEBI:29965"/>
        <dbReference type="ChEBI" id="CHEBI:57856"/>
        <dbReference type="ChEBI" id="CHEBI:59789"/>
        <dbReference type="ChEBI" id="CHEBI:61897"/>
        <dbReference type="EC" id="2.1.1.319"/>
    </reaction>
    <physiologicalReaction direction="left-to-right" evidence="14">
        <dbReference type="Rhea" id="RHEA:48097"/>
    </physiologicalReaction>
</comment>
<comment type="caution">
    <text evidence="24">The sequence shown here is derived from an EMBL/GenBank/DDBJ whole genome shotgun (WGS) entry which is preliminary data.</text>
</comment>
<evidence type="ECO:0000256" key="9">
    <source>
        <dbReference type="ARBA" id="ARBA00022723"/>
    </source>
</evidence>
<evidence type="ECO:0000256" key="2">
    <source>
        <dbReference type="ARBA" id="ARBA00004514"/>
    </source>
</evidence>
<keyword evidence="7 18" id="KW-0808">Transferase</keyword>
<evidence type="ECO:0000256" key="16">
    <source>
        <dbReference type="ARBA" id="ARBA00069516"/>
    </source>
</evidence>
<dbReference type="AlphaFoldDB" id="A0A9Q1ESV3"/>
<keyword evidence="12" id="KW-0007">Acetylation</keyword>
<dbReference type="PANTHER" id="PTHR11006">
    <property type="entry name" value="PROTEIN ARGININE N-METHYLTRANSFERASE"/>
    <property type="match status" value="1"/>
</dbReference>
<name>A0A9Q1ESV3_SYNKA</name>
<dbReference type="GO" id="GO:0042054">
    <property type="term" value="F:histone methyltransferase activity"/>
    <property type="evidence" value="ECO:0007669"/>
    <property type="project" value="TreeGrafter"/>
</dbReference>
<evidence type="ECO:0000256" key="6">
    <source>
        <dbReference type="ARBA" id="ARBA00022603"/>
    </source>
</evidence>
<evidence type="ECO:0000256" key="8">
    <source>
        <dbReference type="ARBA" id="ARBA00022691"/>
    </source>
</evidence>
<evidence type="ECO:0000256" key="19">
    <source>
        <dbReference type="SAM" id="Coils"/>
    </source>
</evidence>
<proteinExistence type="predicted"/>
<dbReference type="Pfam" id="PF22528">
    <property type="entry name" value="PRMT_C"/>
    <property type="match status" value="1"/>
</dbReference>
<feature type="compositionally biased region" description="Acidic residues" evidence="20">
    <location>
        <begin position="12"/>
        <end position="24"/>
    </location>
</feature>
<feature type="region of interest" description="Disordered" evidence="20">
    <location>
        <begin position="1"/>
        <end position="28"/>
    </location>
</feature>
<keyword evidence="19" id="KW-0175">Coiled coil</keyword>
<protein>
    <recommendedName>
        <fullName evidence="16">Protein arginine N-methyltransferase 3</fullName>
        <ecNumber evidence="3">2.1.1.319</ecNumber>
    </recommendedName>
    <alternativeName>
        <fullName evidence="17">Heterogeneous nuclear ribonucleoprotein methyltransferase-like protein 3</fullName>
    </alternativeName>
</protein>
<dbReference type="Gene3D" id="2.70.160.11">
    <property type="entry name" value="Hnrnp arginine n-methyltransferase1"/>
    <property type="match status" value="1"/>
</dbReference>
<evidence type="ECO:0000313" key="25">
    <source>
        <dbReference type="Proteomes" id="UP001152622"/>
    </source>
</evidence>
<dbReference type="GO" id="GO:0032259">
    <property type="term" value="P:methylation"/>
    <property type="evidence" value="ECO:0007669"/>
    <property type="project" value="UniProtKB-KW"/>
</dbReference>
<evidence type="ECO:0000256" key="4">
    <source>
        <dbReference type="ARBA" id="ARBA00022490"/>
    </source>
</evidence>
<dbReference type="GO" id="GO:0005634">
    <property type="term" value="C:nucleus"/>
    <property type="evidence" value="ECO:0007669"/>
    <property type="project" value="UniProtKB-SubCell"/>
</dbReference>
<dbReference type="Pfam" id="PF21137">
    <property type="entry name" value="ANM3_C2H2_Zf"/>
    <property type="match status" value="1"/>
</dbReference>
<reference evidence="24" key="1">
    <citation type="journal article" date="2023" name="Science">
        <title>Genome structures resolve the early diversification of teleost fishes.</title>
        <authorList>
            <person name="Parey E."/>
            <person name="Louis A."/>
            <person name="Montfort J."/>
            <person name="Bouchez O."/>
            <person name="Roques C."/>
            <person name="Iampietro C."/>
            <person name="Lluch J."/>
            <person name="Castinel A."/>
            <person name="Donnadieu C."/>
            <person name="Desvignes T."/>
            <person name="Floi Bucao C."/>
            <person name="Jouanno E."/>
            <person name="Wen M."/>
            <person name="Mejri S."/>
            <person name="Dirks R."/>
            <person name="Jansen H."/>
            <person name="Henkel C."/>
            <person name="Chen W.J."/>
            <person name="Zahm M."/>
            <person name="Cabau C."/>
            <person name="Klopp C."/>
            <person name="Thompson A.W."/>
            <person name="Robinson-Rechavi M."/>
            <person name="Braasch I."/>
            <person name="Lecointre G."/>
            <person name="Bobe J."/>
            <person name="Postlethwait J.H."/>
            <person name="Berthelot C."/>
            <person name="Roest Crollius H."/>
            <person name="Guiguen Y."/>
        </authorList>
    </citation>
    <scope>NUCLEOTIDE SEQUENCE</scope>
    <source>
        <strain evidence="24">WJC10195</strain>
    </source>
</reference>
<evidence type="ECO:0000256" key="11">
    <source>
        <dbReference type="ARBA" id="ARBA00022833"/>
    </source>
</evidence>
<dbReference type="FunFam" id="2.70.160.11:FF:000005">
    <property type="entry name" value="protein arginine N-methyltransferase 3 isoform X2"/>
    <property type="match status" value="1"/>
</dbReference>
<comment type="catalytic activity">
    <reaction evidence="15">
        <text>L-arginyl-[protein] + S-adenosyl-L-methionine = N(omega)-methyl-L-arginyl-[protein] + S-adenosyl-L-homocysteine + H(+)</text>
        <dbReference type="Rhea" id="RHEA:48100"/>
        <dbReference type="Rhea" id="RHEA-COMP:10532"/>
        <dbReference type="Rhea" id="RHEA-COMP:11990"/>
        <dbReference type="ChEBI" id="CHEBI:15378"/>
        <dbReference type="ChEBI" id="CHEBI:29965"/>
        <dbReference type="ChEBI" id="CHEBI:57856"/>
        <dbReference type="ChEBI" id="CHEBI:59789"/>
        <dbReference type="ChEBI" id="CHEBI:65280"/>
    </reaction>
    <physiologicalReaction direction="left-to-right" evidence="15">
        <dbReference type="Rhea" id="RHEA:48101"/>
    </physiologicalReaction>
</comment>
<evidence type="ECO:0000259" key="22">
    <source>
        <dbReference type="Pfam" id="PF21137"/>
    </source>
</evidence>
<dbReference type="InterPro" id="IPR029063">
    <property type="entry name" value="SAM-dependent_MTases_sf"/>
</dbReference>
<dbReference type="PROSITE" id="PS51678">
    <property type="entry name" value="SAM_MT_PRMT"/>
    <property type="match status" value="1"/>
</dbReference>
<dbReference type="InterPro" id="IPR049482">
    <property type="entry name" value="ANM3-like_C2H2_Zf"/>
</dbReference>
<feature type="domain" description="Protein arginine N-methyltransferase 3-like C2H2 zinc finger" evidence="22">
    <location>
        <begin position="68"/>
        <end position="113"/>
    </location>
</feature>
<dbReference type="SUPFAM" id="SSF53335">
    <property type="entry name" value="S-adenosyl-L-methionine-dependent methyltransferases"/>
    <property type="match status" value="1"/>
</dbReference>
<keyword evidence="25" id="KW-1185">Reference proteome</keyword>
<dbReference type="GO" id="GO:0035242">
    <property type="term" value="F:protein-arginine omega-N asymmetric methyltransferase activity"/>
    <property type="evidence" value="ECO:0007669"/>
    <property type="project" value="UniProtKB-EC"/>
</dbReference>
<organism evidence="24 25">
    <name type="scientific">Synaphobranchus kaupii</name>
    <name type="common">Kaup's arrowtooth eel</name>
    <dbReference type="NCBI Taxonomy" id="118154"/>
    <lineage>
        <taxon>Eukaryota</taxon>
        <taxon>Metazoa</taxon>
        <taxon>Chordata</taxon>
        <taxon>Craniata</taxon>
        <taxon>Vertebrata</taxon>
        <taxon>Euteleostomi</taxon>
        <taxon>Actinopterygii</taxon>
        <taxon>Neopterygii</taxon>
        <taxon>Teleostei</taxon>
        <taxon>Anguilliformes</taxon>
        <taxon>Synaphobranchidae</taxon>
        <taxon>Synaphobranchus</taxon>
    </lineage>
</organism>